<evidence type="ECO:0000256" key="1">
    <source>
        <dbReference type="SAM" id="MobiDB-lite"/>
    </source>
</evidence>
<dbReference type="EMBL" id="JAGSPC010000001">
    <property type="protein sequence ID" value="MBV7259149.1"/>
    <property type="molecule type" value="Genomic_DNA"/>
</dbReference>
<dbReference type="AlphaFoldDB" id="A0A9X1JM89"/>
<organism evidence="2 3">
    <name type="scientific">Erythrobacter crassostreae</name>
    <dbReference type="NCBI Taxonomy" id="2828328"/>
    <lineage>
        <taxon>Bacteria</taxon>
        <taxon>Pseudomonadati</taxon>
        <taxon>Pseudomonadota</taxon>
        <taxon>Alphaproteobacteria</taxon>
        <taxon>Sphingomonadales</taxon>
        <taxon>Erythrobacteraceae</taxon>
        <taxon>Erythrobacter/Porphyrobacter group</taxon>
        <taxon>Erythrobacter</taxon>
    </lineage>
</organism>
<dbReference type="RefSeq" id="WP_218404384.1">
    <property type="nucleotide sequence ID" value="NZ_JAGSPC010000001.1"/>
</dbReference>
<reference evidence="2" key="1">
    <citation type="submission" date="2021-04" db="EMBL/GenBank/DDBJ databases">
        <authorList>
            <person name="Pira H."/>
            <person name="Risdian C."/>
            <person name="Wink J."/>
        </authorList>
    </citation>
    <scope>NUCLEOTIDE SEQUENCE</scope>
    <source>
        <strain evidence="2">WH158</strain>
    </source>
</reference>
<keyword evidence="3" id="KW-1185">Reference proteome</keyword>
<accession>A0A9X1JM89</accession>
<evidence type="ECO:0000313" key="2">
    <source>
        <dbReference type="EMBL" id="MBV7259149.1"/>
    </source>
</evidence>
<sequence length="291" mass="30567">MKSLVIALAGTALVSVTVTSGAIGAERVEAAGPFDKLKKKIKKAKKTAEDVDAVATEVDRANRTNGRSLLGSAAGSSRQSGCHANRGSTSNSPCTAKAPGHVGGAAPAPAKFKGQTNCASLGLGNAFIAEGGNYTFSQGISTQERSGLINRRNVSATDGCFFGGLGVGDVLYVEFDRNKYKKHDYKIQCVSYDGSEQLDNVNGPSVGNYKGKDVMLHTGHSLGYTPTASGSNSSRSGAYDKHLAKRGRTMLTFNFGALHTDKSGTDFYCQWFNKNSGQSAIAFAYRRGPQG</sequence>
<evidence type="ECO:0000313" key="3">
    <source>
        <dbReference type="Proteomes" id="UP001138681"/>
    </source>
</evidence>
<protein>
    <submittedName>
        <fullName evidence="2">Uncharacterized protein</fullName>
    </submittedName>
</protein>
<feature type="compositionally biased region" description="Low complexity" evidence="1">
    <location>
        <begin position="66"/>
        <end position="81"/>
    </location>
</feature>
<comment type="caution">
    <text evidence="2">The sequence shown here is derived from an EMBL/GenBank/DDBJ whole genome shotgun (WGS) entry which is preliminary data.</text>
</comment>
<gene>
    <name evidence="2" type="ORF">KCG46_06130</name>
</gene>
<feature type="region of interest" description="Disordered" evidence="1">
    <location>
        <begin position="64"/>
        <end position="101"/>
    </location>
</feature>
<name>A0A9X1JM89_9SPHN</name>
<dbReference type="Proteomes" id="UP001138681">
    <property type="component" value="Unassembled WGS sequence"/>
</dbReference>
<proteinExistence type="predicted"/>